<name>A0A7X4GQ89_9BURK</name>
<organism evidence="3 4">
    <name type="scientific">Duganella rivi</name>
    <dbReference type="NCBI Taxonomy" id="2666083"/>
    <lineage>
        <taxon>Bacteria</taxon>
        <taxon>Pseudomonadati</taxon>
        <taxon>Pseudomonadota</taxon>
        <taxon>Betaproteobacteria</taxon>
        <taxon>Burkholderiales</taxon>
        <taxon>Oxalobacteraceae</taxon>
        <taxon>Telluria group</taxon>
        <taxon>Duganella</taxon>
    </lineage>
</organism>
<gene>
    <name evidence="3" type="ORF">GTP45_12500</name>
</gene>
<dbReference type="RefSeq" id="WP_161014227.1">
    <property type="nucleotide sequence ID" value="NZ_WWCK01000004.1"/>
</dbReference>
<protein>
    <recommendedName>
        <fullName evidence="5">PEGA domain-containing protein</fullName>
    </recommendedName>
</protein>
<keyword evidence="2" id="KW-0732">Signal</keyword>
<evidence type="ECO:0008006" key="5">
    <source>
        <dbReference type="Google" id="ProtNLM"/>
    </source>
</evidence>
<dbReference type="EMBL" id="WWCK01000004">
    <property type="protein sequence ID" value="MYM67648.1"/>
    <property type="molecule type" value="Genomic_DNA"/>
</dbReference>
<keyword evidence="4" id="KW-1185">Reference proteome</keyword>
<feature type="compositionally biased region" description="Low complexity" evidence="1">
    <location>
        <begin position="122"/>
        <end position="142"/>
    </location>
</feature>
<dbReference type="AlphaFoldDB" id="A0A7X4GQ89"/>
<accession>A0A7X4GQ89</accession>
<evidence type="ECO:0000256" key="2">
    <source>
        <dbReference type="SAM" id="SignalP"/>
    </source>
</evidence>
<sequence>MMRSVCSMPVMLAMLAAMLPASPAHAQVTLGRLFATPAERAQMEATRGGSAALLPNSQGTAPAAGLPGGPPPAASASGIPSGVQIYTSASGGGAGPISGAIGPSASAPAAALPAGPAGGQAGVPPGASAGGPATAGAGPTPAGASLLTMTGVLRSSDNRTVVWLNGVPQPGLQNKLSRKDAGSPDVTVTLPSGRKITLKAGQRYDLNESRIKDVNEQ</sequence>
<feature type="region of interest" description="Disordered" evidence="1">
    <location>
        <begin position="170"/>
        <end position="189"/>
    </location>
</feature>
<feature type="region of interest" description="Disordered" evidence="1">
    <location>
        <begin position="41"/>
        <end position="79"/>
    </location>
</feature>
<comment type="caution">
    <text evidence="3">The sequence shown here is derived from an EMBL/GenBank/DDBJ whole genome shotgun (WGS) entry which is preliminary data.</text>
</comment>
<reference evidence="3 4" key="1">
    <citation type="submission" date="2019-12" db="EMBL/GenBank/DDBJ databases">
        <title>Novel species isolated from a subtropical stream in China.</title>
        <authorList>
            <person name="Lu H."/>
        </authorList>
    </citation>
    <scope>NUCLEOTIDE SEQUENCE [LARGE SCALE GENOMIC DNA]</scope>
    <source>
        <strain evidence="3 4">FT55W</strain>
    </source>
</reference>
<feature type="signal peptide" evidence="2">
    <location>
        <begin position="1"/>
        <end position="26"/>
    </location>
</feature>
<feature type="compositionally biased region" description="Low complexity" evidence="1">
    <location>
        <begin position="104"/>
        <end position="115"/>
    </location>
</feature>
<proteinExistence type="predicted"/>
<dbReference type="Proteomes" id="UP000450012">
    <property type="component" value="Unassembled WGS sequence"/>
</dbReference>
<evidence type="ECO:0000256" key="1">
    <source>
        <dbReference type="SAM" id="MobiDB-lite"/>
    </source>
</evidence>
<feature type="region of interest" description="Disordered" evidence="1">
    <location>
        <begin position="104"/>
        <end position="142"/>
    </location>
</feature>
<feature type="chain" id="PRO_5031305663" description="PEGA domain-containing protein" evidence="2">
    <location>
        <begin position="27"/>
        <end position="217"/>
    </location>
</feature>
<evidence type="ECO:0000313" key="3">
    <source>
        <dbReference type="EMBL" id="MYM67648.1"/>
    </source>
</evidence>
<evidence type="ECO:0000313" key="4">
    <source>
        <dbReference type="Proteomes" id="UP000450012"/>
    </source>
</evidence>